<proteinExistence type="predicted"/>
<dbReference type="AlphaFoldDB" id="A0A9X4RHC3"/>
<gene>
    <name evidence="1" type="ORF">FEV09_08850</name>
</gene>
<accession>A0A9X4RHC3</accession>
<organism evidence="1 2">
    <name type="scientific">Pseudanabaena catenata USMAC16</name>
    <dbReference type="NCBI Taxonomy" id="1855837"/>
    <lineage>
        <taxon>Bacteria</taxon>
        <taxon>Bacillati</taxon>
        <taxon>Cyanobacteriota</taxon>
        <taxon>Cyanophyceae</taxon>
        <taxon>Pseudanabaenales</taxon>
        <taxon>Pseudanabaenaceae</taxon>
        <taxon>Pseudanabaena</taxon>
    </lineage>
</organism>
<dbReference type="EMBL" id="VBTY01000058">
    <property type="protein sequence ID" value="MDG3494668.1"/>
    <property type="molecule type" value="Genomic_DNA"/>
</dbReference>
<evidence type="ECO:0000313" key="1">
    <source>
        <dbReference type="EMBL" id="MDG3494668.1"/>
    </source>
</evidence>
<dbReference type="Proteomes" id="UP001152872">
    <property type="component" value="Unassembled WGS sequence"/>
</dbReference>
<keyword evidence="2" id="KW-1185">Reference proteome</keyword>
<sequence length="154" mass="17222">MNENISEITERMFATATIDDPVFARQLFLDMESSLPINVRINEIGFQALKEQGVYLAEPNTVYEMDKVFYAGDMAGILCSISAKDAEVSSCDQDDQKSKALVMSLTHLRIDTSHPLATKIREYQKLRSMRLAIANSGRTLKPIKSKKNKKGFGA</sequence>
<evidence type="ECO:0000313" key="2">
    <source>
        <dbReference type="Proteomes" id="UP001152872"/>
    </source>
</evidence>
<protein>
    <submittedName>
        <fullName evidence="1">Uncharacterized protein</fullName>
    </submittedName>
</protein>
<name>A0A9X4RHC3_9CYAN</name>
<comment type="caution">
    <text evidence="1">The sequence shown here is derived from an EMBL/GenBank/DDBJ whole genome shotgun (WGS) entry which is preliminary data.</text>
</comment>
<reference evidence="1" key="1">
    <citation type="submission" date="2019-05" db="EMBL/GenBank/DDBJ databases">
        <title>Whole genome sequencing of Pseudanabaena catenata USMAC16.</title>
        <authorList>
            <person name="Khan Z."/>
            <person name="Omar W.M."/>
            <person name="Convey P."/>
            <person name="Merican F."/>
            <person name="Najimudin N."/>
        </authorList>
    </citation>
    <scope>NUCLEOTIDE SEQUENCE</scope>
    <source>
        <strain evidence="1">USMAC16</strain>
    </source>
</reference>
<dbReference type="RefSeq" id="WP_009626753.1">
    <property type="nucleotide sequence ID" value="NZ_VBTY01000058.1"/>
</dbReference>